<keyword evidence="1" id="KW-0812">Transmembrane</keyword>
<dbReference type="RefSeq" id="WP_327775572.1">
    <property type="nucleotide sequence ID" value="NZ_JAYXUG010000022.1"/>
</dbReference>
<accession>A0ABU6LBJ4</accession>
<organism evidence="2 3">
    <name type="scientific">Photobacterium toruni</name>
    <dbReference type="NCBI Taxonomy" id="1935446"/>
    <lineage>
        <taxon>Bacteria</taxon>
        <taxon>Pseudomonadati</taxon>
        <taxon>Pseudomonadota</taxon>
        <taxon>Gammaproteobacteria</taxon>
        <taxon>Vibrionales</taxon>
        <taxon>Vibrionaceae</taxon>
        <taxon>Photobacterium</taxon>
    </lineage>
</organism>
<protein>
    <submittedName>
        <fullName evidence="2">Uncharacterized protein</fullName>
    </submittedName>
</protein>
<sequence>MVKSTIVVLGDGTQTLIKEDLLCSISSVLCYEDQYFTWVLVVIGWILACWVAYWQYTKTIESTCDDNHNVWVKEIRDKLSIIEEKSISFWTSPENTIDTQRYFSTIIREVKELTTIADEISKMGNVTYPTKIILNFRKAVTSDDGIMNLPFQLQDPKIKNIINSCNNLRQLYKRK</sequence>
<keyword evidence="3" id="KW-1185">Reference proteome</keyword>
<keyword evidence="1" id="KW-0472">Membrane</keyword>
<gene>
    <name evidence="2" type="ORF">VXS06_17680</name>
</gene>
<evidence type="ECO:0000313" key="2">
    <source>
        <dbReference type="EMBL" id="MEC6833598.1"/>
    </source>
</evidence>
<keyword evidence="1" id="KW-1133">Transmembrane helix</keyword>
<dbReference type="Proteomes" id="UP001306119">
    <property type="component" value="Unassembled WGS sequence"/>
</dbReference>
<proteinExistence type="predicted"/>
<evidence type="ECO:0000313" key="3">
    <source>
        <dbReference type="Proteomes" id="UP001306119"/>
    </source>
</evidence>
<comment type="caution">
    <text evidence="2">The sequence shown here is derived from an EMBL/GenBank/DDBJ whole genome shotgun (WGS) entry which is preliminary data.</text>
</comment>
<feature type="transmembrane region" description="Helical" evidence="1">
    <location>
        <begin position="35"/>
        <end position="53"/>
    </location>
</feature>
<evidence type="ECO:0000256" key="1">
    <source>
        <dbReference type="SAM" id="Phobius"/>
    </source>
</evidence>
<reference evidence="2 3" key="1">
    <citation type="submission" date="2024-01" db="EMBL/GenBank/DDBJ databases">
        <title>Active colonisers of the gastrointestinal tract of Atlantic salmon farmed in a warm water region.</title>
        <authorList>
            <person name="Bowman J.P."/>
        </authorList>
    </citation>
    <scope>NUCLEOTIDE SEQUENCE [LARGE SCALE GENOMIC DNA]</scope>
    <source>
        <strain evidence="2 3">S3MW1</strain>
    </source>
</reference>
<dbReference type="EMBL" id="JAYXUG010000022">
    <property type="protein sequence ID" value="MEC6833598.1"/>
    <property type="molecule type" value="Genomic_DNA"/>
</dbReference>
<name>A0ABU6LBJ4_9GAMM</name>